<reference evidence="1" key="1">
    <citation type="submission" date="2018-05" db="EMBL/GenBank/DDBJ databases">
        <title>Draft genome of Mucuna pruriens seed.</title>
        <authorList>
            <person name="Nnadi N.E."/>
            <person name="Vos R."/>
            <person name="Hasami M.H."/>
            <person name="Devisetty U.K."/>
            <person name="Aguiy J.C."/>
        </authorList>
    </citation>
    <scope>NUCLEOTIDE SEQUENCE [LARGE SCALE GENOMIC DNA]</scope>
    <source>
        <strain evidence="1">JCA_2017</strain>
    </source>
</reference>
<feature type="non-terminal residue" evidence="1">
    <location>
        <position position="1"/>
    </location>
</feature>
<evidence type="ECO:0008006" key="3">
    <source>
        <dbReference type="Google" id="ProtNLM"/>
    </source>
</evidence>
<dbReference type="AlphaFoldDB" id="A0A371G324"/>
<gene>
    <name evidence="1" type="ORF">CR513_33947</name>
</gene>
<dbReference type="EMBL" id="QJKJ01006907">
    <property type="protein sequence ID" value="RDX84945.1"/>
    <property type="molecule type" value="Genomic_DNA"/>
</dbReference>
<evidence type="ECO:0000313" key="1">
    <source>
        <dbReference type="EMBL" id="RDX84945.1"/>
    </source>
</evidence>
<comment type="caution">
    <text evidence="1">The sequence shown here is derived from an EMBL/GenBank/DDBJ whole genome shotgun (WGS) entry which is preliminary data.</text>
</comment>
<keyword evidence="2" id="KW-1185">Reference proteome</keyword>
<protein>
    <recommendedName>
        <fullName evidence="3">Reverse transcriptase Ty1/copia-type domain-containing protein</fullName>
    </recommendedName>
</protein>
<name>A0A371G324_MUCPR</name>
<sequence>MDYIEAYAPITIMEIIRLVKGSGHKVYKLRKVFYGLKQPIKLRIEEYMLTSINKDSQNVH</sequence>
<accession>A0A371G324</accession>
<evidence type="ECO:0000313" key="2">
    <source>
        <dbReference type="Proteomes" id="UP000257109"/>
    </source>
</evidence>
<proteinExistence type="predicted"/>
<organism evidence="1 2">
    <name type="scientific">Mucuna pruriens</name>
    <name type="common">Velvet bean</name>
    <name type="synonym">Dolichos pruriens</name>
    <dbReference type="NCBI Taxonomy" id="157652"/>
    <lineage>
        <taxon>Eukaryota</taxon>
        <taxon>Viridiplantae</taxon>
        <taxon>Streptophyta</taxon>
        <taxon>Embryophyta</taxon>
        <taxon>Tracheophyta</taxon>
        <taxon>Spermatophyta</taxon>
        <taxon>Magnoliopsida</taxon>
        <taxon>eudicotyledons</taxon>
        <taxon>Gunneridae</taxon>
        <taxon>Pentapetalae</taxon>
        <taxon>rosids</taxon>
        <taxon>fabids</taxon>
        <taxon>Fabales</taxon>
        <taxon>Fabaceae</taxon>
        <taxon>Papilionoideae</taxon>
        <taxon>50 kb inversion clade</taxon>
        <taxon>NPAAA clade</taxon>
        <taxon>indigoferoid/millettioid clade</taxon>
        <taxon>Phaseoleae</taxon>
        <taxon>Mucuna</taxon>
    </lineage>
</organism>
<dbReference type="Proteomes" id="UP000257109">
    <property type="component" value="Unassembled WGS sequence"/>
</dbReference>